<evidence type="ECO:0000313" key="1">
    <source>
        <dbReference type="Ensembl" id="ENSDCDP00010042230.1"/>
    </source>
</evidence>
<reference evidence="1" key="3">
    <citation type="submission" date="2025-09" db="UniProtKB">
        <authorList>
            <consortium name="Ensembl"/>
        </authorList>
    </citation>
    <scope>IDENTIFICATION</scope>
</reference>
<reference evidence="1" key="2">
    <citation type="submission" date="2025-08" db="UniProtKB">
        <authorList>
            <consortium name="Ensembl"/>
        </authorList>
    </citation>
    <scope>IDENTIFICATION</scope>
</reference>
<dbReference type="Ensembl" id="ENSDCDT00010052262.1">
    <property type="protein sequence ID" value="ENSDCDP00010042230.1"/>
    <property type="gene ID" value="ENSDCDG00010026622.1"/>
</dbReference>
<sequence>MALGRVSLGLPHFYTRRRPLPFPLPGHCLPGWSGALWRAGGALAMTGPLNTLFDPLVQTLITETHTSQVPCHSSCAFVDPKVLVQRRHSLHSFLPPKFLFFTCQCNFVFAMTTPFL</sequence>
<protein>
    <submittedName>
        <fullName evidence="1">Uncharacterized protein</fullName>
    </submittedName>
</protein>
<keyword evidence="2" id="KW-1185">Reference proteome</keyword>
<reference evidence="1 2" key="1">
    <citation type="submission" date="2020-06" db="EMBL/GenBank/DDBJ databases">
        <authorList>
            <consortium name="Wellcome Sanger Institute Data Sharing"/>
        </authorList>
    </citation>
    <scope>NUCLEOTIDE SEQUENCE [LARGE SCALE GENOMIC DNA]</scope>
</reference>
<dbReference type="Proteomes" id="UP000694580">
    <property type="component" value="Chromosome 18"/>
</dbReference>
<name>A0AAY4D9H9_9TELE</name>
<accession>A0AAY4D9H9</accession>
<evidence type="ECO:0000313" key="2">
    <source>
        <dbReference type="Proteomes" id="UP000694580"/>
    </source>
</evidence>
<dbReference type="AlphaFoldDB" id="A0AAY4D9H9"/>
<proteinExistence type="predicted"/>
<organism evidence="1 2">
    <name type="scientific">Denticeps clupeoides</name>
    <name type="common">denticle herring</name>
    <dbReference type="NCBI Taxonomy" id="299321"/>
    <lineage>
        <taxon>Eukaryota</taxon>
        <taxon>Metazoa</taxon>
        <taxon>Chordata</taxon>
        <taxon>Craniata</taxon>
        <taxon>Vertebrata</taxon>
        <taxon>Euteleostomi</taxon>
        <taxon>Actinopterygii</taxon>
        <taxon>Neopterygii</taxon>
        <taxon>Teleostei</taxon>
        <taxon>Clupei</taxon>
        <taxon>Clupeiformes</taxon>
        <taxon>Denticipitoidei</taxon>
        <taxon>Denticipitidae</taxon>
        <taxon>Denticeps</taxon>
    </lineage>
</organism>